<evidence type="ECO:0000256" key="1">
    <source>
        <dbReference type="SAM" id="MobiDB-lite"/>
    </source>
</evidence>
<evidence type="ECO:0000313" key="3">
    <source>
        <dbReference type="EMBL" id="MTR84932.1"/>
    </source>
</evidence>
<dbReference type="EMBL" id="QSHO01000004">
    <property type="protein sequence ID" value="RHC18533.1"/>
    <property type="molecule type" value="Genomic_DNA"/>
</dbReference>
<dbReference type="AlphaFoldDB" id="A0A173S573"/>
<gene>
    <name evidence="5" type="ORF">DW856_06185</name>
    <name evidence="4" type="ORF">DW927_11600</name>
    <name evidence="2" type="ORF">ERS852572_00784</name>
    <name evidence="3" type="ORF">GMD50_07630</name>
</gene>
<evidence type="ECO:0000313" key="5">
    <source>
        <dbReference type="EMBL" id="RHC18533.1"/>
    </source>
</evidence>
<feature type="compositionally biased region" description="Basic and acidic residues" evidence="1">
    <location>
        <begin position="165"/>
        <end position="174"/>
    </location>
</feature>
<feature type="region of interest" description="Disordered" evidence="1">
    <location>
        <begin position="165"/>
        <end position="185"/>
    </location>
</feature>
<protein>
    <submittedName>
        <fullName evidence="2">Uncharacterized protein</fullName>
    </submittedName>
</protein>
<dbReference type="RefSeq" id="WP_015561178.1">
    <property type="nucleotide sequence ID" value="NZ_CABIYH010000005.1"/>
</dbReference>
<evidence type="ECO:0000313" key="4">
    <source>
        <dbReference type="EMBL" id="RHA66534.1"/>
    </source>
</evidence>
<dbReference type="Proteomes" id="UP000095350">
    <property type="component" value="Unassembled WGS sequence"/>
</dbReference>
<dbReference type="OrthoDB" id="1770915at2"/>
<dbReference type="Proteomes" id="UP000283513">
    <property type="component" value="Unassembled WGS sequence"/>
</dbReference>
<reference evidence="2 6" key="1">
    <citation type="submission" date="2015-09" db="EMBL/GenBank/DDBJ databases">
        <authorList>
            <consortium name="Pathogen Informatics"/>
        </authorList>
    </citation>
    <scope>NUCLEOTIDE SEQUENCE [LARGE SCALE GENOMIC DNA]</scope>
    <source>
        <strain evidence="2 6">2789STDY5834960</strain>
    </source>
</reference>
<dbReference type="Proteomes" id="UP000478483">
    <property type="component" value="Unassembled WGS sequence"/>
</dbReference>
<sequence>MSAQDKTEEILRQMHILLAGSEAYDSIGSKIILDKKRMLELLAELNKAIYAMLDEYELTTRGKERARREAAKIGEDILKDASGKAEDVYAASVMYTNEALRHVQEIMQRATDAMQEIYKDANEKLQKEKDVVRRDQSDLKGHLQNLADTDKYLNLIEDRNREIEKERAKEKGETEPSPYSAIKPEIKINQEYFEKAGIVPENELPEEIPEDTPEEAAPKAEVNVNVNLDAEYFHWKEGGEASGEKKPEKHSFFSRHHKE</sequence>
<accession>A0A173S573</accession>
<dbReference type="EMBL" id="WNAJ01000007">
    <property type="protein sequence ID" value="MTR84932.1"/>
    <property type="molecule type" value="Genomic_DNA"/>
</dbReference>
<dbReference type="Proteomes" id="UP000284465">
    <property type="component" value="Unassembled WGS sequence"/>
</dbReference>
<organism evidence="2 6">
    <name type="scientific">Roseburia intestinalis</name>
    <dbReference type="NCBI Taxonomy" id="166486"/>
    <lineage>
        <taxon>Bacteria</taxon>
        <taxon>Bacillati</taxon>
        <taxon>Bacillota</taxon>
        <taxon>Clostridia</taxon>
        <taxon>Lachnospirales</taxon>
        <taxon>Lachnospiraceae</taxon>
        <taxon>Roseburia</taxon>
    </lineage>
</organism>
<evidence type="ECO:0000313" key="6">
    <source>
        <dbReference type="Proteomes" id="UP000095350"/>
    </source>
</evidence>
<feature type="compositionally biased region" description="Basic and acidic residues" evidence="1">
    <location>
        <begin position="237"/>
        <end position="251"/>
    </location>
</feature>
<name>A0A173S573_9FIRM</name>
<dbReference type="STRING" id="166486.ERS852572_00784"/>
<evidence type="ECO:0000313" key="9">
    <source>
        <dbReference type="Proteomes" id="UP000478483"/>
    </source>
</evidence>
<dbReference type="EMBL" id="CYXZ01000005">
    <property type="protein sequence ID" value="CUM85371.1"/>
    <property type="molecule type" value="Genomic_DNA"/>
</dbReference>
<proteinExistence type="predicted"/>
<reference evidence="7 8" key="2">
    <citation type="submission" date="2018-08" db="EMBL/GenBank/DDBJ databases">
        <title>A genome reference for cultivated species of the human gut microbiota.</title>
        <authorList>
            <person name="Zou Y."/>
            <person name="Xue W."/>
            <person name="Luo G."/>
        </authorList>
    </citation>
    <scope>NUCLEOTIDE SEQUENCE [LARGE SCALE GENOMIC DNA]</scope>
    <source>
        <strain evidence="5 7">AM37-1AC</strain>
        <strain evidence="4 8">AM43-11</strain>
    </source>
</reference>
<feature type="region of interest" description="Disordered" evidence="1">
    <location>
        <begin position="237"/>
        <end position="259"/>
    </location>
</feature>
<dbReference type="PaxDb" id="166486-ERS852572_00784"/>
<evidence type="ECO:0000313" key="8">
    <source>
        <dbReference type="Proteomes" id="UP000284465"/>
    </source>
</evidence>
<reference evidence="3 9" key="3">
    <citation type="journal article" date="2019" name="Nat. Med.">
        <title>A library of human gut bacterial isolates paired with longitudinal multiomics data enables mechanistic microbiome research.</title>
        <authorList>
            <person name="Poyet M."/>
            <person name="Groussin M."/>
            <person name="Gibbons S.M."/>
            <person name="Avila-Pacheco J."/>
            <person name="Jiang X."/>
            <person name="Kearney S.M."/>
            <person name="Perrotta A.R."/>
            <person name="Berdy B."/>
            <person name="Zhao S."/>
            <person name="Lieberman T.D."/>
            <person name="Swanson P.K."/>
            <person name="Smith M."/>
            <person name="Roesemann S."/>
            <person name="Alexander J.E."/>
            <person name="Rich S.A."/>
            <person name="Livny J."/>
            <person name="Vlamakis H."/>
            <person name="Clish C."/>
            <person name="Bullock K."/>
            <person name="Deik A."/>
            <person name="Scott J."/>
            <person name="Pierce K.A."/>
            <person name="Xavier R.J."/>
            <person name="Alm E.J."/>
        </authorList>
    </citation>
    <scope>NUCLEOTIDE SEQUENCE [LARGE SCALE GENOMIC DNA]</scope>
    <source>
        <strain evidence="3 9">BIOML-A1</strain>
    </source>
</reference>
<evidence type="ECO:0000313" key="7">
    <source>
        <dbReference type="Proteomes" id="UP000283513"/>
    </source>
</evidence>
<evidence type="ECO:0000313" key="2">
    <source>
        <dbReference type="EMBL" id="CUM85371.1"/>
    </source>
</evidence>
<dbReference type="EMBL" id="QSFP01000012">
    <property type="protein sequence ID" value="RHA66534.1"/>
    <property type="molecule type" value="Genomic_DNA"/>
</dbReference>